<dbReference type="UniPathway" id="UPA00124"/>
<gene>
    <name evidence="8" type="primary">rfbD</name>
    <name evidence="8" type="ORF">CN311_28635</name>
</gene>
<dbReference type="PANTHER" id="PTHR10491">
    <property type="entry name" value="DTDP-4-DEHYDRORHAMNOSE REDUCTASE"/>
    <property type="match status" value="1"/>
</dbReference>
<feature type="domain" description="RmlD-like substrate binding" evidence="7">
    <location>
        <begin position="1"/>
        <end position="291"/>
    </location>
</feature>
<organism evidence="8 9">
    <name type="scientific">Mesorhizobium sanjuanii</name>
    <dbReference type="NCBI Taxonomy" id="2037900"/>
    <lineage>
        <taxon>Bacteria</taxon>
        <taxon>Pseudomonadati</taxon>
        <taxon>Pseudomonadota</taxon>
        <taxon>Alphaproteobacteria</taxon>
        <taxon>Hyphomicrobiales</taxon>
        <taxon>Phyllobacteriaceae</taxon>
        <taxon>Mesorhizobium</taxon>
    </lineage>
</organism>
<comment type="function">
    <text evidence="6">Catalyzes the reduction of dTDP-6-deoxy-L-lyxo-4-hexulose to yield dTDP-L-rhamnose.</text>
</comment>
<proteinExistence type="inferred from homology"/>
<dbReference type="EMBL" id="NWQG01000237">
    <property type="protein sequence ID" value="PDQ17694.1"/>
    <property type="molecule type" value="Genomic_DNA"/>
</dbReference>
<protein>
    <recommendedName>
        <fullName evidence="4 6">dTDP-4-dehydrorhamnose reductase</fullName>
        <ecNumber evidence="3 6">1.1.1.133</ecNumber>
    </recommendedName>
</protein>
<evidence type="ECO:0000256" key="3">
    <source>
        <dbReference type="ARBA" id="ARBA00012929"/>
    </source>
</evidence>
<dbReference type="InterPro" id="IPR005913">
    <property type="entry name" value="dTDP_dehydrorham_reduct"/>
</dbReference>
<keyword evidence="9" id="KW-1185">Reference proteome</keyword>
<dbReference type="CDD" id="cd05254">
    <property type="entry name" value="dTDP_HR_like_SDR_e"/>
    <property type="match status" value="1"/>
</dbReference>
<comment type="caution">
    <text evidence="8">The sequence shown here is derived from an EMBL/GenBank/DDBJ whole genome shotgun (WGS) entry which is preliminary data.</text>
</comment>
<evidence type="ECO:0000256" key="5">
    <source>
        <dbReference type="ARBA" id="ARBA00048200"/>
    </source>
</evidence>
<evidence type="ECO:0000256" key="6">
    <source>
        <dbReference type="RuleBase" id="RU364082"/>
    </source>
</evidence>
<keyword evidence="6" id="KW-0560">Oxidoreductase</keyword>
<dbReference type="Pfam" id="PF04321">
    <property type="entry name" value="RmlD_sub_bind"/>
    <property type="match status" value="1"/>
</dbReference>
<comment type="cofactor">
    <cofactor evidence="6">
        <name>Mg(2+)</name>
        <dbReference type="ChEBI" id="CHEBI:18420"/>
    </cofactor>
    <text evidence="6">Binds 1 Mg(2+) ion per monomer.</text>
</comment>
<comment type="similarity">
    <text evidence="2 6">Belongs to the dTDP-4-dehydrorhamnose reductase family.</text>
</comment>
<evidence type="ECO:0000313" key="8">
    <source>
        <dbReference type="EMBL" id="PDQ17694.1"/>
    </source>
</evidence>
<dbReference type="Gene3D" id="3.90.25.10">
    <property type="entry name" value="UDP-galactose 4-epimerase, domain 1"/>
    <property type="match status" value="1"/>
</dbReference>
<dbReference type="RefSeq" id="WP_097576980.1">
    <property type="nucleotide sequence ID" value="NZ_NWQG01000237.1"/>
</dbReference>
<evidence type="ECO:0000256" key="4">
    <source>
        <dbReference type="ARBA" id="ARBA00017099"/>
    </source>
</evidence>
<keyword evidence="6" id="KW-0521">NADP</keyword>
<dbReference type="GO" id="GO:0019305">
    <property type="term" value="P:dTDP-rhamnose biosynthetic process"/>
    <property type="evidence" value="ECO:0007669"/>
    <property type="project" value="UniProtKB-UniPathway"/>
</dbReference>
<evidence type="ECO:0000313" key="9">
    <source>
        <dbReference type="Proteomes" id="UP000219182"/>
    </source>
</evidence>
<comment type="catalytic activity">
    <reaction evidence="5 6">
        <text>dTDP-beta-L-rhamnose + NADP(+) = dTDP-4-dehydro-beta-L-rhamnose + NADPH + H(+)</text>
        <dbReference type="Rhea" id="RHEA:21796"/>
        <dbReference type="ChEBI" id="CHEBI:15378"/>
        <dbReference type="ChEBI" id="CHEBI:57510"/>
        <dbReference type="ChEBI" id="CHEBI:57783"/>
        <dbReference type="ChEBI" id="CHEBI:58349"/>
        <dbReference type="ChEBI" id="CHEBI:62830"/>
        <dbReference type="EC" id="1.1.1.133"/>
    </reaction>
</comment>
<dbReference type="GO" id="GO:0008831">
    <property type="term" value="F:dTDP-4-dehydrorhamnose reductase activity"/>
    <property type="evidence" value="ECO:0007669"/>
    <property type="project" value="UniProtKB-EC"/>
</dbReference>
<sequence length="302" mass="32296">MRLVVTGREGQVARSLGERAHAHPDVEIVFLGRPELDLEKPETIAPALAITRPDLVVSAAAYTAVDQAEDEPELAFAVNGAGAGHVAEAAARLGAPVVHLSTDYVFDGSGEGAYTEDDEPAPRSVYGASKLAGEHAVAKANPRHLILRTAWVYSPFGRNFVKTMLKLAADRDEISVVADQWGNPTSALDVADAILHLAATLHGNKGFASFGVYHLAGTGETSWSGFARHILDTSQAFGGPHARIRDVATVEYPTKARRPANSRLAMAKFAAAFGWMAPDWPESTKEVVRRLLIGETRQTLTA</sequence>
<dbReference type="InterPro" id="IPR036291">
    <property type="entry name" value="NAD(P)-bd_dom_sf"/>
</dbReference>
<dbReference type="Gene3D" id="3.40.50.720">
    <property type="entry name" value="NAD(P)-binding Rossmann-like Domain"/>
    <property type="match status" value="1"/>
</dbReference>
<dbReference type="PANTHER" id="PTHR10491:SF4">
    <property type="entry name" value="METHIONINE ADENOSYLTRANSFERASE 2 SUBUNIT BETA"/>
    <property type="match status" value="1"/>
</dbReference>
<dbReference type="AlphaFoldDB" id="A0A2A6F784"/>
<dbReference type="InterPro" id="IPR029903">
    <property type="entry name" value="RmlD-like-bd"/>
</dbReference>
<dbReference type="NCBIfam" id="TIGR01214">
    <property type="entry name" value="rmlD"/>
    <property type="match status" value="1"/>
</dbReference>
<evidence type="ECO:0000256" key="2">
    <source>
        <dbReference type="ARBA" id="ARBA00010944"/>
    </source>
</evidence>
<evidence type="ECO:0000256" key="1">
    <source>
        <dbReference type="ARBA" id="ARBA00004781"/>
    </source>
</evidence>
<name>A0A2A6F784_9HYPH</name>
<dbReference type="SUPFAM" id="SSF51735">
    <property type="entry name" value="NAD(P)-binding Rossmann-fold domains"/>
    <property type="match status" value="1"/>
</dbReference>
<dbReference type="EC" id="1.1.1.133" evidence="3 6"/>
<reference evidence="8 9" key="1">
    <citation type="submission" date="2017-09" db="EMBL/GenBank/DDBJ databases">
        <title>Mesorhizobum sanjuanii sp. nov. isolated from nodules of Lotus tenuis in saline-alkaline lowlands of Flooding Pampa.</title>
        <authorList>
            <person name="Sannazzaro A.I."/>
            <person name="Torres Tejerizo G.A."/>
            <person name="Fontana F."/>
            <person name="Cumpa Velazquez L.M."/>
            <person name="Hansen L."/>
            <person name="Pistorio M."/>
            <person name="Estrella M.J."/>
        </authorList>
    </citation>
    <scope>NUCLEOTIDE SEQUENCE [LARGE SCALE GENOMIC DNA]</scope>
    <source>
        <strain evidence="8 9">BSA136</strain>
    </source>
</reference>
<accession>A0A2A6F784</accession>
<comment type="pathway">
    <text evidence="1 6">Carbohydrate biosynthesis; dTDP-L-rhamnose biosynthesis.</text>
</comment>
<evidence type="ECO:0000259" key="7">
    <source>
        <dbReference type="Pfam" id="PF04321"/>
    </source>
</evidence>
<dbReference type="Proteomes" id="UP000219182">
    <property type="component" value="Unassembled WGS sequence"/>
</dbReference>